<dbReference type="Gene3D" id="1.20.1260.10">
    <property type="match status" value="1"/>
</dbReference>
<evidence type="ECO:0000259" key="2">
    <source>
        <dbReference type="Pfam" id="PF09537"/>
    </source>
</evidence>
<evidence type="ECO:0000256" key="1">
    <source>
        <dbReference type="SAM" id="MobiDB-lite"/>
    </source>
</evidence>
<feature type="compositionally biased region" description="Basic and acidic residues" evidence="1">
    <location>
        <begin position="141"/>
        <end position="156"/>
    </location>
</feature>
<proteinExistence type="predicted"/>
<dbReference type="Proteomes" id="UP000317093">
    <property type="component" value="Chromosome"/>
</dbReference>
<evidence type="ECO:0000313" key="3">
    <source>
        <dbReference type="EMBL" id="QDU61991.1"/>
    </source>
</evidence>
<gene>
    <name evidence="3" type="ORF">Pan216_28570</name>
</gene>
<sequence length="156" mass="17718">MNVQTKTDLRPETISKLQDLGRINLDSSKGFDDAAEHVKNPHLADLFRELATERRSQLNELNTFIDVNGEDTVVQGSYAAKFHRMWMKFRDSVSSDNAHTILSEAEYGEDQIKEAYEDALKETAGSPMNDVLQKQYAQVKSAHDRVRDLRDTTASK</sequence>
<dbReference type="InterPro" id="IPR019052">
    <property type="entry name" value="DUF2383"/>
</dbReference>
<protein>
    <recommendedName>
        <fullName evidence="2">DUF2383 domain-containing protein</fullName>
    </recommendedName>
</protein>
<dbReference type="AlphaFoldDB" id="A0A518B4T1"/>
<dbReference type="OrthoDB" id="268257at2"/>
<dbReference type="SUPFAM" id="SSF47240">
    <property type="entry name" value="Ferritin-like"/>
    <property type="match status" value="1"/>
</dbReference>
<dbReference type="InterPro" id="IPR016920">
    <property type="entry name" value="UCP029477"/>
</dbReference>
<dbReference type="PIRSF" id="PIRSF029477">
    <property type="entry name" value="UCP029477"/>
    <property type="match status" value="1"/>
</dbReference>
<accession>A0A518B4T1</accession>
<organism evidence="3 4">
    <name type="scientific">Kolteria novifilia</name>
    <dbReference type="NCBI Taxonomy" id="2527975"/>
    <lineage>
        <taxon>Bacteria</taxon>
        <taxon>Pseudomonadati</taxon>
        <taxon>Planctomycetota</taxon>
        <taxon>Planctomycetia</taxon>
        <taxon>Kolteriales</taxon>
        <taxon>Kolteriaceae</taxon>
        <taxon>Kolteria</taxon>
    </lineage>
</organism>
<feature type="region of interest" description="Disordered" evidence="1">
    <location>
        <begin position="137"/>
        <end position="156"/>
    </location>
</feature>
<reference evidence="3 4" key="1">
    <citation type="submission" date="2019-02" db="EMBL/GenBank/DDBJ databases">
        <title>Deep-cultivation of Planctomycetes and their phenomic and genomic characterization uncovers novel biology.</title>
        <authorList>
            <person name="Wiegand S."/>
            <person name="Jogler M."/>
            <person name="Boedeker C."/>
            <person name="Pinto D."/>
            <person name="Vollmers J."/>
            <person name="Rivas-Marin E."/>
            <person name="Kohn T."/>
            <person name="Peeters S.H."/>
            <person name="Heuer A."/>
            <person name="Rast P."/>
            <person name="Oberbeckmann S."/>
            <person name="Bunk B."/>
            <person name="Jeske O."/>
            <person name="Meyerdierks A."/>
            <person name="Storesund J.E."/>
            <person name="Kallscheuer N."/>
            <person name="Luecker S."/>
            <person name="Lage O.M."/>
            <person name="Pohl T."/>
            <person name="Merkel B.J."/>
            <person name="Hornburger P."/>
            <person name="Mueller R.-W."/>
            <person name="Bruemmer F."/>
            <person name="Labrenz M."/>
            <person name="Spormann A.M."/>
            <person name="Op den Camp H."/>
            <person name="Overmann J."/>
            <person name="Amann R."/>
            <person name="Jetten M.S.M."/>
            <person name="Mascher T."/>
            <person name="Medema M.H."/>
            <person name="Devos D.P."/>
            <person name="Kaster A.-K."/>
            <person name="Ovreas L."/>
            <person name="Rohde M."/>
            <person name="Galperin M.Y."/>
            <person name="Jogler C."/>
        </authorList>
    </citation>
    <scope>NUCLEOTIDE SEQUENCE [LARGE SCALE GENOMIC DNA]</scope>
    <source>
        <strain evidence="3 4">Pan216</strain>
    </source>
</reference>
<dbReference type="InterPro" id="IPR011971">
    <property type="entry name" value="CHP02284"/>
</dbReference>
<dbReference type="Pfam" id="PF09537">
    <property type="entry name" value="DUF2383"/>
    <property type="match status" value="1"/>
</dbReference>
<dbReference type="InterPro" id="IPR009078">
    <property type="entry name" value="Ferritin-like_SF"/>
</dbReference>
<dbReference type="NCBIfam" id="TIGR02284">
    <property type="entry name" value="PA2169 family four-helix-bundle protein"/>
    <property type="match status" value="1"/>
</dbReference>
<evidence type="ECO:0000313" key="4">
    <source>
        <dbReference type="Proteomes" id="UP000317093"/>
    </source>
</evidence>
<dbReference type="RefSeq" id="WP_145258508.1">
    <property type="nucleotide sequence ID" value="NZ_CP036279.1"/>
</dbReference>
<dbReference type="KEGG" id="knv:Pan216_28570"/>
<keyword evidence="4" id="KW-1185">Reference proteome</keyword>
<dbReference type="InterPro" id="IPR012347">
    <property type="entry name" value="Ferritin-like"/>
</dbReference>
<dbReference type="EMBL" id="CP036279">
    <property type="protein sequence ID" value="QDU61991.1"/>
    <property type="molecule type" value="Genomic_DNA"/>
</dbReference>
<name>A0A518B4T1_9BACT</name>
<feature type="domain" description="DUF2383" evidence="2">
    <location>
        <begin position="13"/>
        <end position="122"/>
    </location>
</feature>